<accession>A0A0U5G895</accession>
<keyword evidence="2" id="KW-1185">Reference proteome</keyword>
<reference evidence="2" key="1">
    <citation type="journal article" date="2016" name="Genome Announc.">
        <title>Draft genome sequences of fungus Aspergillus calidoustus.</title>
        <authorList>
            <person name="Horn F."/>
            <person name="Linde J."/>
            <person name="Mattern D.J."/>
            <person name="Walther G."/>
            <person name="Guthke R."/>
            <person name="Scherlach K."/>
            <person name="Martin K."/>
            <person name="Brakhage A.A."/>
            <person name="Petzke L."/>
            <person name="Valiante V."/>
        </authorList>
    </citation>
    <scope>NUCLEOTIDE SEQUENCE [LARGE SCALE GENOMIC DNA]</scope>
    <source>
        <strain evidence="2">SF006504</strain>
    </source>
</reference>
<organism evidence="1 2">
    <name type="scientific">Aspergillus calidoustus</name>
    <dbReference type="NCBI Taxonomy" id="454130"/>
    <lineage>
        <taxon>Eukaryota</taxon>
        <taxon>Fungi</taxon>
        <taxon>Dikarya</taxon>
        <taxon>Ascomycota</taxon>
        <taxon>Pezizomycotina</taxon>
        <taxon>Eurotiomycetes</taxon>
        <taxon>Eurotiomycetidae</taxon>
        <taxon>Eurotiales</taxon>
        <taxon>Aspergillaceae</taxon>
        <taxon>Aspergillus</taxon>
        <taxon>Aspergillus subgen. Nidulantes</taxon>
    </lineage>
</organism>
<evidence type="ECO:0000313" key="1">
    <source>
        <dbReference type="EMBL" id="CEL08434.1"/>
    </source>
</evidence>
<dbReference type="AlphaFoldDB" id="A0A0U5G895"/>
<name>A0A0U5G895_ASPCI</name>
<proteinExistence type="predicted"/>
<gene>
    <name evidence="1" type="ORF">ASPCAL11584</name>
</gene>
<protein>
    <submittedName>
        <fullName evidence="1">Uncharacterized protein</fullName>
    </submittedName>
</protein>
<dbReference type="Proteomes" id="UP000054771">
    <property type="component" value="Unassembled WGS sequence"/>
</dbReference>
<evidence type="ECO:0000313" key="2">
    <source>
        <dbReference type="Proteomes" id="UP000054771"/>
    </source>
</evidence>
<dbReference type="EMBL" id="CDMC01000011">
    <property type="protein sequence ID" value="CEL08434.1"/>
    <property type="molecule type" value="Genomic_DNA"/>
</dbReference>
<sequence>MDLSVSDAELPLLAVELSEANAIDESTMNGEALTRGVADHELCSDGFKCLPVTGQMGLSSLNSKQATKFGGNDFVFLHLEFWMRAIGRPTRPWMSMIECL</sequence>